<dbReference type="Proteomes" id="UP000625316">
    <property type="component" value="Unassembled WGS sequence"/>
</dbReference>
<keyword evidence="3" id="KW-1185">Reference proteome</keyword>
<evidence type="ECO:0008006" key="4">
    <source>
        <dbReference type="Google" id="ProtNLM"/>
    </source>
</evidence>
<name>A0A928Z3Y0_9CYAN</name>
<dbReference type="EMBL" id="JADEXQ010000082">
    <property type="protein sequence ID" value="MBE9031966.1"/>
    <property type="molecule type" value="Genomic_DNA"/>
</dbReference>
<sequence length="245" mass="27490">MADRPNEPQNQIFKPRIKSATKAVDPNQLLYAEDLLHYYKFALDGRSSQEILQQWAAEYPVDWIRQAIVEALYQGRYKTVSVDQILQIWQRRQQAQPRFDEDFEQMIRKRLPQNLAHRPAESTSAVAALAADIQSNSHLPHTESTSNSADSSLAELTQFVQTRRSRQSSVDAVIDHAEATVDQAANQAKQQITHETNTAANQPPVAPRGTKAIGQFTPHTTDSELIDKLRSVSQEGDKTASSIDS</sequence>
<gene>
    <name evidence="2" type="ORF">IQ266_19705</name>
</gene>
<proteinExistence type="predicted"/>
<accession>A0A928Z3Y0</accession>
<evidence type="ECO:0000313" key="2">
    <source>
        <dbReference type="EMBL" id="MBE9031966.1"/>
    </source>
</evidence>
<evidence type="ECO:0000256" key="1">
    <source>
        <dbReference type="SAM" id="MobiDB-lite"/>
    </source>
</evidence>
<comment type="caution">
    <text evidence="2">The sequence shown here is derived from an EMBL/GenBank/DDBJ whole genome shotgun (WGS) entry which is preliminary data.</text>
</comment>
<organism evidence="2 3">
    <name type="scientific">Romeriopsis navalis LEGE 11480</name>
    <dbReference type="NCBI Taxonomy" id="2777977"/>
    <lineage>
        <taxon>Bacteria</taxon>
        <taxon>Bacillati</taxon>
        <taxon>Cyanobacteriota</taxon>
        <taxon>Cyanophyceae</taxon>
        <taxon>Leptolyngbyales</taxon>
        <taxon>Leptolyngbyaceae</taxon>
        <taxon>Romeriopsis</taxon>
        <taxon>Romeriopsis navalis</taxon>
    </lineage>
</organism>
<evidence type="ECO:0000313" key="3">
    <source>
        <dbReference type="Proteomes" id="UP000625316"/>
    </source>
</evidence>
<feature type="compositionally biased region" description="Basic and acidic residues" evidence="1">
    <location>
        <begin position="221"/>
        <end position="238"/>
    </location>
</feature>
<dbReference type="AlphaFoldDB" id="A0A928Z3Y0"/>
<feature type="region of interest" description="Disordered" evidence="1">
    <location>
        <begin position="195"/>
        <end position="245"/>
    </location>
</feature>
<dbReference type="RefSeq" id="WP_264326790.1">
    <property type="nucleotide sequence ID" value="NZ_JADEXQ010000082.1"/>
</dbReference>
<reference evidence="2" key="1">
    <citation type="submission" date="2020-10" db="EMBL/GenBank/DDBJ databases">
        <authorList>
            <person name="Castelo-Branco R."/>
            <person name="Eusebio N."/>
            <person name="Adriana R."/>
            <person name="Vieira A."/>
            <person name="Brugerolle De Fraissinette N."/>
            <person name="Rezende De Castro R."/>
            <person name="Schneider M.P."/>
            <person name="Vasconcelos V."/>
            <person name="Leao P.N."/>
        </authorList>
    </citation>
    <scope>NUCLEOTIDE SEQUENCE</scope>
    <source>
        <strain evidence="2">LEGE 11480</strain>
    </source>
</reference>
<protein>
    <recommendedName>
        <fullName evidence="4">DnaD domain-containing protein</fullName>
    </recommendedName>
</protein>